<comment type="caution">
    <text evidence="2">The sequence shown here is derived from an EMBL/GenBank/DDBJ whole genome shotgun (WGS) entry which is preliminary data.</text>
</comment>
<dbReference type="InterPro" id="IPR011042">
    <property type="entry name" value="6-blade_b-propeller_TolB-like"/>
</dbReference>
<dbReference type="EMBL" id="MHIM01000007">
    <property type="protein sequence ID" value="OGY53016.1"/>
    <property type="molecule type" value="Genomic_DNA"/>
</dbReference>
<reference evidence="2 3" key="1">
    <citation type="journal article" date="2016" name="Nat. Commun.">
        <title>Thousands of microbial genomes shed light on interconnected biogeochemical processes in an aquifer system.</title>
        <authorList>
            <person name="Anantharaman K."/>
            <person name="Brown C.T."/>
            <person name="Hug L.A."/>
            <person name="Sharon I."/>
            <person name="Castelle C.J."/>
            <person name="Probst A.J."/>
            <person name="Thomas B.C."/>
            <person name="Singh A."/>
            <person name="Wilkins M.J."/>
            <person name="Karaoz U."/>
            <person name="Brodie E.L."/>
            <person name="Williams K.H."/>
            <person name="Hubbard S.S."/>
            <person name="Banfield J.F."/>
        </authorList>
    </citation>
    <scope>NUCLEOTIDE SEQUENCE [LARGE SCALE GENOMIC DNA]</scope>
</reference>
<feature type="transmembrane region" description="Helical" evidence="1">
    <location>
        <begin position="7"/>
        <end position="29"/>
    </location>
</feature>
<gene>
    <name evidence="2" type="ORF">A3A02_02420</name>
</gene>
<dbReference type="Proteomes" id="UP000177376">
    <property type="component" value="Unassembled WGS sequence"/>
</dbReference>
<keyword evidence="1" id="KW-0812">Transmembrane</keyword>
<keyword evidence="1" id="KW-1133">Transmembrane helix</keyword>
<keyword evidence="1" id="KW-0472">Membrane</keyword>
<sequence>MNLDWKKLGIIALFFGAVFLFGFFLYYFFFRPFFAPIGPVVTNVNQPAGQLPATININGRLYAVNANLGLPMINGNINALITRPVAGQLSSTAQGGLTQAARLTNTPTLFAVAGKDGQLLYYNPSDGKFYRLLASGAIEVISDEVFNNVSQVTWSQNRDQAILEYPDGSNIVYNFKTGKQLTLPKHWYDFSFSPTDQQIAFKSNALDPENRFLAVAKIDGSQSKVLERIDDQGDKFDVNWSPNNQMVATFTQIKDLSRSEIYFVGLNNENFKLMMVEGRDFRGQWSPTGDKLLHSVYSSRSDYKPELWIADAQSDSIGNNRKSLGLATWADKCAFSSNSKVYCAVPTTLPFGAGLNDSSAQNIADQIYKVDLNTGAKTLVAVPEGNHTIGEIIVNEDLNYLLFTDKNNNRAYRINL</sequence>
<evidence type="ECO:0000256" key="1">
    <source>
        <dbReference type="SAM" id="Phobius"/>
    </source>
</evidence>
<evidence type="ECO:0008006" key="4">
    <source>
        <dbReference type="Google" id="ProtNLM"/>
    </source>
</evidence>
<dbReference type="SUPFAM" id="SSF82171">
    <property type="entry name" value="DPP6 N-terminal domain-like"/>
    <property type="match status" value="1"/>
</dbReference>
<dbReference type="Gene3D" id="2.120.10.30">
    <property type="entry name" value="TolB, C-terminal domain"/>
    <property type="match status" value="1"/>
</dbReference>
<protein>
    <recommendedName>
        <fullName evidence="4">Dipeptidylpeptidase IV N-terminal domain-containing protein</fullName>
    </recommendedName>
</protein>
<accession>A0A1G1YMI1</accession>
<organism evidence="2 3">
    <name type="scientific">Candidatus Buchananbacteria bacterium RIFCSPLOWO2_01_FULL_39_33</name>
    <dbReference type="NCBI Taxonomy" id="1797543"/>
    <lineage>
        <taxon>Bacteria</taxon>
        <taxon>Candidatus Buchananiibacteriota</taxon>
    </lineage>
</organism>
<name>A0A1G1YMI1_9BACT</name>
<evidence type="ECO:0000313" key="3">
    <source>
        <dbReference type="Proteomes" id="UP000177376"/>
    </source>
</evidence>
<evidence type="ECO:0000313" key="2">
    <source>
        <dbReference type="EMBL" id="OGY53016.1"/>
    </source>
</evidence>
<proteinExistence type="predicted"/>
<dbReference type="AlphaFoldDB" id="A0A1G1YMI1"/>